<reference evidence="1" key="1">
    <citation type="submission" date="2024-05" db="EMBL/GenBank/DDBJ databases">
        <title>The simplest Porifera holobiont: glass sponge Aphrocallistes beatrix thrives with only two symbionts.</title>
        <authorList>
            <person name="N Garritano A."/>
            <person name="A Allen M."/>
            <person name="Thomas T."/>
        </authorList>
    </citation>
    <scope>NUCLEOTIDE SEQUENCE</scope>
    <source>
        <strain evidence="1">AB1</strain>
    </source>
</reference>
<evidence type="ECO:0000313" key="1">
    <source>
        <dbReference type="EMBL" id="XBQ68756.1"/>
    </source>
</evidence>
<dbReference type="EMBL" id="PP848464">
    <property type="protein sequence ID" value="XBQ68756.1"/>
    <property type="molecule type" value="Genomic_DNA"/>
</dbReference>
<name>A0AAU7N454_9VIRU</name>
<accession>A0AAU7N454</accession>
<sequence>MDKHNYDENNGGKILMPNKELSRLEKLVIETCHMPTRMALDYLSSKGVTCSETNYRRCKSNLNTNAKHHLINSANSFKMHHFQRIQKLEWIANEMLQVYNDSKTANDKIKALKAIADHMVMQAAFADATKFVVEADNEIKQIERMPELELNDDL</sequence>
<gene>
    <name evidence="1" type="ORF">ZGOWGMRN_CDS_0019</name>
</gene>
<proteinExistence type="predicted"/>
<organism evidence="1">
    <name type="scientific">Nitrosopumivirus cobalaminus</name>
    <dbReference type="NCBI Taxonomy" id="3158414"/>
    <lineage>
        <taxon>Viruses</taxon>
    </lineage>
</organism>
<evidence type="ECO:0008006" key="2">
    <source>
        <dbReference type="Google" id="ProtNLM"/>
    </source>
</evidence>
<protein>
    <recommendedName>
        <fullName evidence="2">Phage protein</fullName>
    </recommendedName>
</protein>